<dbReference type="InterPro" id="IPR022324">
    <property type="entry name" value="Bacilysin_exporter_BacE_put"/>
</dbReference>
<organism evidence="10 11">
    <name type="scientific">Actinoplanes aureus</name>
    <dbReference type="NCBI Taxonomy" id="2792083"/>
    <lineage>
        <taxon>Bacteria</taxon>
        <taxon>Bacillati</taxon>
        <taxon>Actinomycetota</taxon>
        <taxon>Actinomycetes</taxon>
        <taxon>Micromonosporales</taxon>
        <taxon>Micromonosporaceae</taxon>
        <taxon>Actinoplanes</taxon>
    </lineage>
</organism>
<dbReference type="PANTHER" id="PTHR23513:SF11">
    <property type="entry name" value="STAPHYLOFERRIN A TRANSPORTER"/>
    <property type="match status" value="1"/>
</dbReference>
<feature type="domain" description="Major facilitator superfamily (MFS) profile" evidence="9">
    <location>
        <begin position="9"/>
        <end position="391"/>
    </location>
</feature>
<accession>A0A931G3W9</accession>
<dbReference type="InterPro" id="IPR010290">
    <property type="entry name" value="TM_effector"/>
</dbReference>
<feature type="transmembrane region" description="Helical" evidence="8">
    <location>
        <begin position="303"/>
        <end position="324"/>
    </location>
</feature>
<proteinExistence type="predicted"/>
<reference evidence="10" key="1">
    <citation type="submission" date="2020-11" db="EMBL/GenBank/DDBJ databases">
        <title>Isolation and identification of active actinomycetes.</title>
        <authorList>
            <person name="Sun X."/>
        </authorList>
    </citation>
    <scope>NUCLEOTIDE SEQUENCE</scope>
    <source>
        <strain evidence="10">NEAU-A11</strain>
    </source>
</reference>
<name>A0A931G3W9_9ACTN</name>
<feature type="transmembrane region" description="Helical" evidence="8">
    <location>
        <begin position="278"/>
        <end position="297"/>
    </location>
</feature>
<dbReference type="GO" id="GO:0005886">
    <property type="term" value="C:plasma membrane"/>
    <property type="evidence" value="ECO:0007669"/>
    <property type="project" value="UniProtKB-SubCell"/>
</dbReference>
<dbReference type="InterPro" id="IPR036259">
    <property type="entry name" value="MFS_trans_sf"/>
</dbReference>
<evidence type="ECO:0000256" key="3">
    <source>
        <dbReference type="ARBA" id="ARBA00022475"/>
    </source>
</evidence>
<keyword evidence="11" id="KW-1185">Reference proteome</keyword>
<dbReference type="Gene3D" id="1.20.1250.20">
    <property type="entry name" value="MFS general substrate transporter like domains"/>
    <property type="match status" value="1"/>
</dbReference>
<dbReference type="SUPFAM" id="SSF103473">
    <property type="entry name" value="MFS general substrate transporter"/>
    <property type="match status" value="1"/>
</dbReference>
<dbReference type="PRINTS" id="PR01988">
    <property type="entry name" value="EXPORTERBACE"/>
</dbReference>
<evidence type="ECO:0000256" key="1">
    <source>
        <dbReference type="ARBA" id="ARBA00004651"/>
    </source>
</evidence>
<evidence type="ECO:0000256" key="7">
    <source>
        <dbReference type="SAM" id="MobiDB-lite"/>
    </source>
</evidence>
<evidence type="ECO:0000259" key="9">
    <source>
        <dbReference type="PROSITE" id="PS50850"/>
    </source>
</evidence>
<comment type="caution">
    <text evidence="10">The sequence shown here is derived from an EMBL/GenBank/DDBJ whole genome shotgun (WGS) entry which is preliminary data.</text>
</comment>
<keyword evidence="4 8" id="KW-0812">Transmembrane</keyword>
<dbReference type="PANTHER" id="PTHR23513">
    <property type="entry name" value="INTEGRAL MEMBRANE EFFLUX PROTEIN-RELATED"/>
    <property type="match status" value="1"/>
</dbReference>
<keyword evidence="2" id="KW-0813">Transport</keyword>
<feature type="transmembrane region" description="Helical" evidence="8">
    <location>
        <begin position="362"/>
        <end position="385"/>
    </location>
</feature>
<gene>
    <name evidence="10" type="ORF">I4J89_24805</name>
</gene>
<feature type="transmembrane region" description="Helical" evidence="8">
    <location>
        <begin position="217"/>
        <end position="239"/>
    </location>
</feature>
<dbReference type="InterPro" id="IPR020846">
    <property type="entry name" value="MFS_dom"/>
</dbReference>
<feature type="transmembrane region" description="Helical" evidence="8">
    <location>
        <begin position="336"/>
        <end position="356"/>
    </location>
</feature>
<evidence type="ECO:0000256" key="4">
    <source>
        <dbReference type="ARBA" id="ARBA00022692"/>
    </source>
</evidence>
<keyword evidence="6 8" id="KW-0472">Membrane</keyword>
<protein>
    <submittedName>
        <fullName evidence="10">MFS transporter</fullName>
    </submittedName>
</protein>
<evidence type="ECO:0000256" key="8">
    <source>
        <dbReference type="SAM" id="Phobius"/>
    </source>
</evidence>
<feature type="region of interest" description="Disordered" evidence="7">
    <location>
        <begin position="396"/>
        <end position="415"/>
    </location>
</feature>
<dbReference type="Pfam" id="PF05977">
    <property type="entry name" value="MFS_3"/>
    <property type="match status" value="1"/>
</dbReference>
<keyword evidence="5 8" id="KW-1133">Transmembrane helix</keyword>
<evidence type="ECO:0000313" key="10">
    <source>
        <dbReference type="EMBL" id="MBG0564674.1"/>
    </source>
</evidence>
<feature type="transmembrane region" description="Helical" evidence="8">
    <location>
        <begin position="245"/>
        <end position="266"/>
    </location>
</feature>
<dbReference type="AlphaFoldDB" id="A0A931G3W9"/>
<evidence type="ECO:0000256" key="5">
    <source>
        <dbReference type="ARBA" id="ARBA00022989"/>
    </source>
</evidence>
<sequence>MTSLWRNREFNLLWTGQCLSELGNAIASLAIPLLVLTVTGSPVQAGLVGTIAQVTRLVCRLPAGLLVDRVDRRRAMLACDLLQLAAFAGLGAAVLAGRVHLAVIIAVAVVDAAGGTLFGTAEHAALRSIVPIPRLPDAVARNEARGYGVSLVGPAVGGLLFGLGAVWPFAANAVSYLASMVGVSLIRRPLQQPREGAPGGLAEGLTFVFGNPFLRTVLFIAAPLNFAVTGTIFTIIIALQGHGVAPAVIGLTETVIGAGGLIGAFAAPLLRRRLPMAVLTRAICWAATACFVVSALLTTSVAAAVPVALTLLLAPACNAALFGYQAAITPDRLQGRVVSVIFLVANSASAAAPLLAGLLVTAWSAGGAILLFAAAVAGSALVATFGRGLRDTPGLVSPASAGAAPDRPAVSTPPR</sequence>
<dbReference type="GO" id="GO:0022857">
    <property type="term" value="F:transmembrane transporter activity"/>
    <property type="evidence" value="ECO:0007669"/>
    <property type="project" value="InterPro"/>
</dbReference>
<dbReference type="EMBL" id="JADQTO010000012">
    <property type="protein sequence ID" value="MBG0564674.1"/>
    <property type="molecule type" value="Genomic_DNA"/>
</dbReference>
<dbReference type="PROSITE" id="PS50850">
    <property type="entry name" value="MFS"/>
    <property type="match status" value="1"/>
</dbReference>
<keyword evidence="3" id="KW-1003">Cell membrane</keyword>
<dbReference type="RefSeq" id="WP_196416460.1">
    <property type="nucleotide sequence ID" value="NZ_JADQTO010000012.1"/>
</dbReference>
<evidence type="ECO:0000256" key="6">
    <source>
        <dbReference type="ARBA" id="ARBA00023136"/>
    </source>
</evidence>
<dbReference type="Proteomes" id="UP000598146">
    <property type="component" value="Unassembled WGS sequence"/>
</dbReference>
<evidence type="ECO:0000256" key="2">
    <source>
        <dbReference type="ARBA" id="ARBA00022448"/>
    </source>
</evidence>
<dbReference type="CDD" id="cd06173">
    <property type="entry name" value="MFS_MefA_like"/>
    <property type="match status" value="1"/>
</dbReference>
<comment type="subcellular location">
    <subcellularLocation>
        <location evidence="1">Cell membrane</location>
        <topology evidence="1">Multi-pass membrane protein</topology>
    </subcellularLocation>
</comment>
<evidence type="ECO:0000313" key="11">
    <source>
        <dbReference type="Proteomes" id="UP000598146"/>
    </source>
</evidence>